<accession>A0AA39MLX0</accession>
<gene>
    <name evidence="2" type="ORF">EV421DRAFT_1738590</name>
</gene>
<protein>
    <submittedName>
        <fullName evidence="2">Uncharacterized protein</fullName>
    </submittedName>
</protein>
<organism evidence="2 3">
    <name type="scientific">Armillaria borealis</name>
    <dbReference type="NCBI Taxonomy" id="47425"/>
    <lineage>
        <taxon>Eukaryota</taxon>
        <taxon>Fungi</taxon>
        <taxon>Dikarya</taxon>
        <taxon>Basidiomycota</taxon>
        <taxon>Agaricomycotina</taxon>
        <taxon>Agaricomycetes</taxon>
        <taxon>Agaricomycetidae</taxon>
        <taxon>Agaricales</taxon>
        <taxon>Marasmiineae</taxon>
        <taxon>Physalacriaceae</taxon>
        <taxon>Armillaria</taxon>
    </lineage>
</organism>
<dbReference type="Proteomes" id="UP001175226">
    <property type="component" value="Unassembled WGS sequence"/>
</dbReference>
<evidence type="ECO:0000256" key="1">
    <source>
        <dbReference type="SAM" id="MobiDB-lite"/>
    </source>
</evidence>
<evidence type="ECO:0000313" key="2">
    <source>
        <dbReference type="EMBL" id="KAK0438260.1"/>
    </source>
</evidence>
<name>A0AA39MLX0_9AGAR</name>
<comment type="caution">
    <text evidence="2">The sequence shown here is derived from an EMBL/GenBank/DDBJ whole genome shotgun (WGS) entry which is preliminary data.</text>
</comment>
<dbReference type="AlphaFoldDB" id="A0AA39MLX0"/>
<sequence>MEVCLWRKGRNTRRGISNWTEMGCKSSCIGGEPVIIEGPFCAVQFSFAKDWSRVANMVIVDKRPNTVGNPGPGRNLRDDRRRYFPPGVEGIDFRGWADVELDQDWRLPRARDECGACTSNYRCPGLSLALISGYLLVAFLSVRKGQCHSLTPAVSDDASPPAHTQTRDGWMYARVCGEDRARARMGGGERCADMRREHARAVRKEENTSPESERTKTIAEGDGLWLYQGMALGDMSIRVQQRCDVGAWSLERQVFSWSSSTITGAASPGPSLRQERIQQPRSDGPNGEATISEANSQSNPVLFPSNALLEQFPCLPRHFPSSASVRLCGGKMNQVAAALTPYFDELEVMSEHLPMRG</sequence>
<dbReference type="EMBL" id="JAUEPT010000044">
    <property type="protein sequence ID" value="KAK0438260.1"/>
    <property type="molecule type" value="Genomic_DNA"/>
</dbReference>
<evidence type="ECO:0000313" key="3">
    <source>
        <dbReference type="Proteomes" id="UP001175226"/>
    </source>
</evidence>
<keyword evidence="3" id="KW-1185">Reference proteome</keyword>
<reference evidence="2" key="1">
    <citation type="submission" date="2023-06" db="EMBL/GenBank/DDBJ databases">
        <authorList>
            <consortium name="Lawrence Berkeley National Laboratory"/>
            <person name="Ahrendt S."/>
            <person name="Sahu N."/>
            <person name="Indic B."/>
            <person name="Wong-Bajracharya J."/>
            <person name="Merenyi Z."/>
            <person name="Ke H.-M."/>
            <person name="Monk M."/>
            <person name="Kocsube S."/>
            <person name="Drula E."/>
            <person name="Lipzen A."/>
            <person name="Balint B."/>
            <person name="Henrissat B."/>
            <person name="Andreopoulos B."/>
            <person name="Martin F.M."/>
            <person name="Harder C.B."/>
            <person name="Rigling D."/>
            <person name="Ford K.L."/>
            <person name="Foster G.D."/>
            <person name="Pangilinan J."/>
            <person name="Papanicolaou A."/>
            <person name="Barry K."/>
            <person name="LaButti K."/>
            <person name="Viragh M."/>
            <person name="Koriabine M."/>
            <person name="Yan M."/>
            <person name="Riley R."/>
            <person name="Champramary S."/>
            <person name="Plett K.L."/>
            <person name="Tsai I.J."/>
            <person name="Slot J."/>
            <person name="Sipos G."/>
            <person name="Plett J."/>
            <person name="Nagy L.G."/>
            <person name="Grigoriev I.V."/>
        </authorList>
    </citation>
    <scope>NUCLEOTIDE SEQUENCE</scope>
    <source>
        <strain evidence="2">FPL87.14</strain>
    </source>
</reference>
<proteinExistence type="predicted"/>
<feature type="region of interest" description="Disordered" evidence="1">
    <location>
        <begin position="260"/>
        <end position="293"/>
    </location>
</feature>